<accession>A0ABV0ZCI4</accession>
<sequence length="82" mass="9422">MIQEAAKRTIRDLSLSVPCPPSNASISTNELTQSSPCSPKKHLRNQQNKLCYDNLDPESLYPWQPDRTHLLEFHPFSFLIIL</sequence>
<feature type="region of interest" description="Disordered" evidence="1">
    <location>
        <begin position="21"/>
        <end position="41"/>
    </location>
</feature>
<comment type="caution">
    <text evidence="2">The sequence shown here is derived from an EMBL/GenBank/DDBJ whole genome shotgun (WGS) entry which is preliminary data.</text>
</comment>
<evidence type="ECO:0000313" key="2">
    <source>
        <dbReference type="EMBL" id="MEQ2303271.1"/>
    </source>
</evidence>
<name>A0ABV0ZCI4_9TELE</name>
<reference evidence="2 3" key="1">
    <citation type="submission" date="2021-06" db="EMBL/GenBank/DDBJ databases">
        <authorList>
            <person name="Palmer J.M."/>
        </authorList>
    </citation>
    <scope>NUCLEOTIDE SEQUENCE [LARGE SCALE GENOMIC DNA]</scope>
    <source>
        <strain evidence="2 3">AS_MEX2019</strain>
        <tissue evidence="2">Muscle</tissue>
    </source>
</reference>
<protein>
    <submittedName>
        <fullName evidence="2">Uncharacterized protein</fullName>
    </submittedName>
</protein>
<keyword evidence="3" id="KW-1185">Reference proteome</keyword>
<evidence type="ECO:0000313" key="3">
    <source>
        <dbReference type="Proteomes" id="UP001469553"/>
    </source>
</evidence>
<dbReference type="Proteomes" id="UP001469553">
    <property type="component" value="Unassembled WGS sequence"/>
</dbReference>
<gene>
    <name evidence="2" type="ORF">AMECASPLE_015057</name>
</gene>
<organism evidence="2 3">
    <name type="scientific">Ameca splendens</name>
    <dbReference type="NCBI Taxonomy" id="208324"/>
    <lineage>
        <taxon>Eukaryota</taxon>
        <taxon>Metazoa</taxon>
        <taxon>Chordata</taxon>
        <taxon>Craniata</taxon>
        <taxon>Vertebrata</taxon>
        <taxon>Euteleostomi</taxon>
        <taxon>Actinopterygii</taxon>
        <taxon>Neopterygii</taxon>
        <taxon>Teleostei</taxon>
        <taxon>Neoteleostei</taxon>
        <taxon>Acanthomorphata</taxon>
        <taxon>Ovalentaria</taxon>
        <taxon>Atherinomorphae</taxon>
        <taxon>Cyprinodontiformes</taxon>
        <taxon>Goodeidae</taxon>
        <taxon>Ameca</taxon>
    </lineage>
</organism>
<feature type="compositionally biased region" description="Polar residues" evidence="1">
    <location>
        <begin position="22"/>
        <end position="37"/>
    </location>
</feature>
<dbReference type="EMBL" id="JAHRIP010057473">
    <property type="protein sequence ID" value="MEQ2303271.1"/>
    <property type="molecule type" value="Genomic_DNA"/>
</dbReference>
<evidence type="ECO:0000256" key="1">
    <source>
        <dbReference type="SAM" id="MobiDB-lite"/>
    </source>
</evidence>
<proteinExistence type="predicted"/>